<dbReference type="SUPFAM" id="SSF55073">
    <property type="entry name" value="Nucleotide cyclase"/>
    <property type="match status" value="1"/>
</dbReference>
<keyword evidence="7" id="KW-1185">Reference proteome</keyword>
<evidence type="ECO:0000259" key="5">
    <source>
        <dbReference type="PROSITE" id="PS50887"/>
    </source>
</evidence>
<evidence type="ECO:0000256" key="4">
    <source>
        <dbReference type="SAM" id="SignalP"/>
    </source>
</evidence>
<accession>A0ABQ1HEF9</accession>
<dbReference type="InterPro" id="IPR000160">
    <property type="entry name" value="GGDEF_dom"/>
</dbReference>
<dbReference type="Gene3D" id="2.130.10.10">
    <property type="entry name" value="YVTN repeat-like/Quinoprotein amine dehydrogenase"/>
    <property type="match status" value="3"/>
</dbReference>
<dbReference type="RefSeq" id="WP_188661894.1">
    <property type="nucleotide sequence ID" value="NZ_BMKC01000001.1"/>
</dbReference>
<gene>
    <name evidence="6" type="ORF">GCM10011521_10010</name>
</gene>
<dbReference type="InterPro" id="IPR015943">
    <property type="entry name" value="WD40/YVTN_repeat-like_dom_sf"/>
</dbReference>
<keyword evidence="3" id="KW-0472">Membrane</keyword>
<reference evidence="7" key="1">
    <citation type="journal article" date="2019" name="Int. J. Syst. Evol. Microbiol.">
        <title>The Global Catalogue of Microorganisms (GCM) 10K type strain sequencing project: providing services to taxonomists for standard genome sequencing and annotation.</title>
        <authorList>
            <consortium name="The Broad Institute Genomics Platform"/>
            <consortium name="The Broad Institute Genome Sequencing Center for Infectious Disease"/>
            <person name="Wu L."/>
            <person name="Ma J."/>
        </authorList>
    </citation>
    <scope>NUCLEOTIDE SEQUENCE [LARGE SCALE GENOMIC DNA]</scope>
    <source>
        <strain evidence="7">CGMCC 1.15905</strain>
    </source>
</reference>
<dbReference type="Gene3D" id="3.30.70.270">
    <property type="match status" value="1"/>
</dbReference>
<feature type="chain" id="PRO_5046887948" description="diguanylate cyclase" evidence="4">
    <location>
        <begin position="25"/>
        <end position="1013"/>
    </location>
</feature>
<dbReference type="NCBIfam" id="TIGR00254">
    <property type="entry name" value="GGDEF"/>
    <property type="match status" value="1"/>
</dbReference>
<feature type="signal peptide" evidence="4">
    <location>
        <begin position="1"/>
        <end position="24"/>
    </location>
</feature>
<keyword evidence="4" id="KW-0732">Signal</keyword>
<dbReference type="EMBL" id="BMKC01000001">
    <property type="protein sequence ID" value="GGA73868.1"/>
    <property type="molecule type" value="Genomic_DNA"/>
</dbReference>
<sequence length="1013" mass="111959">MKFGVVAALRVLALLLALAPLAAAQDSSSGIGANLSPLKVPAGNPPTFTTFTPRDGLGDEIWSTVGQGPDGFVWAGSASTLSRFDGYRWHEVPDAPGRSLVRDMANDRQGRLWVIFEREGLAYYDGKGWHRVGEARFHQRFSTVGEGDSRELWVAHNDGLARLEGDTWVEDPGNPVGNLGRAIAFARTASVGGEPREWLATADRGLWYRRASSEAWRRHEHPTLANLALTDIKRVEDRGVESLWVVSYGGGVARLRGNQLRLWRAETGELPTEAVYSAVATQDADGEAQVWMASRAGLLRFRGERVDVFDRRHGLPAEAVRGIKLQHGSDGVESLWLATEGGVARATLAASPWNTVSLLGAADNGSFGVLVEPDGRGGERLWVGSSRDGLALLEQGNWRYFRQGPGGLPARSVRGLWRIPGDDGRLHRVLAQPGAPLLEIDGDFEFRPIDVPWPVQPETGANHVIARRIDGQVEWWAATNHAGVHRLRGGEWTSFRFLGEEGHSSVHWLLAQTDAQGREWLWAADSRGIARFDGQRWQRLNGDLGLPRDGFRSLAIHEENGRDVLWGSSTHHGIVRLDVHDPLRPLRITRDAPPPPPDPTIYSTLRDSQGRIYVCTNNGVQQLIPRADGGWNERVFRRRDGLVHDECNTNAQFIDNHDRYWVGTLGGLSMYDPNLSLPGPARSPKPLRLTALYLAGDTVPLPADGTLRLPSGRHELRVEYSLLTGLRERESMYRTQMLGMERNPGAWTTQRDRTFSGLAPGDYRLRMEARDFAGIEATPIELAVTVPPLWWQQAWLQGLAVVALLLASLLLVALYNRGLRRRQRQLRQEVADRTSALNDANQRLTELSYLDPLTGIANRRRLVEAMKAELQRALEQQKPLGLIVADVDHFKQYNDRFGHLAGDAALRAIATAMGSAMREQDLVARFGGEEFACLMIDADLATVQRVAERMRLLVEALPPRALGNDTQTLTISAGVLSRVPLPDDTPESLLHDADLALYGAKSAGRNRVRAAAT</sequence>
<dbReference type="InterPro" id="IPR043128">
    <property type="entry name" value="Rev_trsase/Diguanyl_cyclase"/>
</dbReference>
<protein>
    <recommendedName>
        <fullName evidence="1">diguanylate cyclase</fullName>
        <ecNumber evidence="1">2.7.7.65</ecNumber>
    </recommendedName>
</protein>
<dbReference type="PROSITE" id="PS50887">
    <property type="entry name" value="GGDEF"/>
    <property type="match status" value="1"/>
</dbReference>
<evidence type="ECO:0000256" key="3">
    <source>
        <dbReference type="SAM" id="Phobius"/>
    </source>
</evidence>
<dbReference type="Pfam" id="PF00990">
    <property type="entry name" value="GGDEF"/>
    <property type="match status" value="1"/>
</dbReference>
<dbReference type="InterPro" id="IPR050469">
    <property type="entry name" value="Diguanylate_Cyclase"/>
</dbReference>
<organism evidence="6 7">
    <name type="scientific">Arenimonas soli</name>
    <dbReference type="NCBI Taxonomy" id="2269504"/>
    <lineage>
        <taxon>Bacteria</taxon>
        <taxon>Pseudomonadati</taxon>
        <taxon>Pseudomonadota</taxon>
        <taxon>Gammaproteobacteria</taxon>
        <taxon>Lysobacterales</taxon>
        <taxon>Lysobacteraceae</taxon>
        <taxon>Arenimonas</taxon>
    </lineage>
</organism>
<evidence type="ECO:0000313" key="6">
    <source>
        <dbReference type="EMBL" id="GGA73868.1"/>
    </source>
</evidence>
<dbReference type="Proteomes" id="UP000623419">
    <property type="component" value="Unassembled WGS sequence"/>
</dbReference>
<dbReference type="EC" id="2.7.7.65" evidence="1"/>
<evidence type="ECO:0000256" key="1">
    <source>
        <dbReference type="ARBA" id="ARBA00012528"/>
    </source>
</evidence>
<name>A0ABQ1HEF9_9GAMM</name>
<evidence type="ECO:0000313" key="7">
    <source>
        <dbReference type="Proteomes" id="UP000623419"/>
    </source>
</evidence>
<dbReference type="InterPro" id="IPR013783">
    <property type="entry name" value="Ig-like_fold"/>
</dbReference>
<evidence type="ECO:0000256" key="2">
    <source>
        <dbReference type="ARBA" id="ARBA00034247"/>
    </source>
</evidence>
<keyword evidence="3" id="KW-0812">Transmembrane</keyword>
<keyword evidence="3" id="KW-1133">Transmembrane helix</keyword>
<comment type="caution">
    <text evidence="6">The sequence shown here is derived from an EMBL/GenBank/DDBJ whole genome shotgun (WGS) entry which is preliminary data.</text>
</comment>
<feature type="domain" description="GGDEF" evidence="5">
    <location>
        <begin position="878"/>
        <end position="1013"/>
    </location>
</feature>
<proteinExistence type="predicted"/>
<dbReference type="SUPFAM" id="SSF63829">
    <property type="entry name" value="Calcium-dependent phosphotriesterase"/>
    <property type="match status" value="1"/>
</dbReference>
<dbReference type="Gene3D" id="2.60.40.10">
    <property type="entry name" value="Immunoglobulins"/>
    <property type="match status" value="1"/>
</dbReference>
<dbReference type="PANTHER" id="PTHR45138:SF9">
    <property type="entry name" value="DIGUANYLATE CYCLASE DGCM-RELATED"/>
    <property type="match status" value="1"/>
</dbReference>
<dbReference type="PANTHER" id="PTHR45138">
    <property type="entry name" value="REGULATORY COMPONENTS OF SENSORY TRANSDUCTION SYSTEM"/>
    <property type="match status" value="1"/>
</dbReference>
<feature type="transmembrane region" description="Helical" evidence="3">
    <location>
        <begin position="794"/>
        <end position="815"/>
    </location>
</feature>
<dbReference type="SMART" id="SM00267">
    <property type="entry name" value="GGDEF"/>
    <property type="match status" value="1"/>
</dbReference>
<comment type="catalytic activity">
    <reaction evidence="2">
        <text>2 GTP = 3',3'-c-di-GMP + 2 diphosphate</text>
        <dbReference type="Rhea" id="RHEA:24898"/>
        <dbReference type="ChEBI" id="CHEBI:33019"/>
        <dbReference type="ChEBI" id="CHEBI:37565"/>
        <dbReference type="ChEBI" id="CHEBI:58805"/>
        <dbReference type="EC" id="2.7.7.65"/>
    </reaction>
</comment>
<dbReference type="InterPro" id="IPR029787">
    <property type="entry name" value="Nucleotide_cyclase"/>
</dbReference>
<dbReference type="CDD" id="cd01949">
    <property type="entry name" value="GGDEF"/>
    <property type="match status" value="1"/>
</dbReference>